<dbReference type="Gene3D" id="3.30.559.10">
    <property type="entry name" value="Chloramphenicol acetyltransferase-like domain"/>
    <property type="match status" value="1"/>
</dbReference>
<dbReference type="PANTHER" id="PTHR43775">
    <property type="entry name" value="FATTY ACID SYNTHASE"/>
    <property type="match status" value="1"/>
</dbReference>
<keyword evidence="5" id="KW-0808">Transferase</keyword>
<protein>
    <submittedName>
        <fullName evidence="13">Hybrid NRPS-PK synthetase</fullName>
    </submittedName>
</protein>
<evidence type="ECO:0000256" key="2">
    <source>
        <dbReference type="ARBA" id="ARBA00022553"/>
    </source>
</evidence>
<dbReference type="SUPFAM" id="SSF53335">
    <property type="entry name" value="S-adenosyl-L-methionine-dependent methyltransferases"/>
    <property type="match status" value="1"/>
</dbReference>
<dbReference type="SMART" id="SM00823">
    <property type="entry name" value="PKS_PP"/>
    <property type="match status" value="2"/>
</dbReference>
<dbReference type="Pfam" id="PF07993">
    <property type="entry name" value="NAD_binding_4"/>
    <property type="match status" value="1"/>
</dbReference>
<evidence type="ECO:0000256" key="5">
    <source>
        <dbReference type="ARBA" id="ARBA00022679"/>
    </source>
</evidence>
<dbReference type="InterPro" id="IPR036291">
    <property type="entry name" value="NAD(P)-bd_dom_sf"/>
</dbReference>
<dbReference type="CDD" id="cd00833">
    <property type="entry name" value="PKS"/>
    <property type="match status" value="1"/>
</dbReference>
<dbReference type="Pfam" id="PF16197">
    <property type="entry name" value="KAsynt_C_assoc"/>
    <property type="match status" value="1"/>
</dbReference>
<dbReference type="PROSITE" id="PS00606">
    <property type="entry name" value="KS3_1"/>
    <property type="match status" value="1"/>
</dbReference>
<dbReference type="InterPro" id="IPR029063">
    <property type="entry name" value="SAM-dependent_MTases_sf"/>
</dbReference>
<dbReference type="InterPro" id="IPR032821">
    <property type="entry name" value="PKS_assoc"/>
</dbReference>
<dbReference type="Gene3D" id="1.10.1200.10">
    <property type="entry name" value="ACP-like"/>
    <property type="match status" value="2"/>
</dbReference>
<keyword evidence="4" id="KW-0489">Methyltransferase</keyword>
<keyword evidence="1" id="KW-0596">Phosphopantetheine</keyword>
<dbReference type="InterPro" id="IPR013217">
    <property type="entry name" value="Methyltransf_12"/>
</dbReference>
<dbReference type="GO" id="GO:0008168">
    <property type="term" value="F:methyltransferase activity"/>
    <property type="evidence" value="ECO:0007669"/>
    <property type="project" value="UniProtKB-KW"/>
</dbReference>
<dbReference type="InterPro" id="IPR014043">
    <property type="entry name" value="Acyl_transferase_dom"/>
</dbReference>
<evidence type="ECO:0000256" key="3">
    <source>
        <dbReference type="ARBA" id="ARBA00022598"/>
    </source>
</evidence>
<reference evidence="13 14" key="1">
    <citation type="journal article" date="2018" name="IMA Fungus">
        <title>IMA Genome-F 10: Nine draft genome sequences of Claviceps purpurea s.lat., including C. arundinis, C. humidiphila, and C. cf. spartinae, pseudomolecules for the pitch canker pathogen Fusarium circinatum, draft genome of Davidsoniella eucalypti, Grosmannia galeiformis, Quambalaria eucalypti, and Teratosphaeria destructans.</title>
        <authorList>
            <person name="Wingfield B.D."/>
            <person name="Liu M."/>
            <person name="Nguyen H.D."/>
            <person name="Lane F.A."/>
            <person name="Morgan S.W."/>
            <person name="De Vos L."/>
            <person name="Wilken P.M."/>
            <person name="Duong T.A."/>
            <person name="Aylward J."/>
            <person name="Coetzee M.P."/>
            <person name="Dadej K."/>
            <person name="De Beer Z.W."/>
            <person name="Findlay W."/>
            <person name="Havenga M."/>
            <person name="Kolarik M."/>
            <person name="Menzies J.G."/>
            <person name="Naidoo K."/>
            <person name="Pochopski O."/>
            <person name="Shoukouhi P."/>
            <person name="Santana Q.C."/>
            <person name="Seifert K.A."/>
            <person name="Soal N."/>
            <person name="Steenkamp E.T."/>
            <person name="Tatham C.T."/>
            <person name="van der Nest M.A."/>
            <person name="Wingfield M.J."/>
        </authorList>
    </citation>
    <scope>NUCLEOTIDE SEQUENCE [LARGE SCALE GENOMIC DNA]</scope>
    <source>
        <strain evidence="13">CMW44962</strain>
    </source>
</reference>
<feature type="region of interest" description="Disordered" evidence="9">
    <location>
        <begin position="2471"/>
        <end position="2545"/>
    </location>
</feature>
<evidence type="ECO:0000256" key="7">
    <source>
        <dbReference type="ARBA" id="ARBA00023268"/>
    </source>
</evidence>
<keyword evidence="7" id="KW-0511">Multifunctional enzyme</keyword>
<dbReference type="Pfam" id="PF00109">
    <property type="entry name" value="ketoacyl-synt"/>
    <property type="match status" value="1"/>
</dbReference>
<dbReference type="SMART" id="SM00822">
    <property type="entry name" value="PKS_KR"/>
    <property type="match status" value="1"/>
</dbReference>
<dbReference type="PROSITE" id="PS50075">
    <property type="entry name" value="CARRIER"/>
    <property type="match status" value="2"/>
</dbReference>
<comment type="caution">
    <text evidence="13">The sequence shown here is derived from an EMBL/GenBank/DDBJ whole genome shotgun (WGS) entry which is preliminary data.</text>
</comment>
<dbReference type="InterPro" id="IPR049900">
    <property type="entry name" value="PKS_mFAS_DH"/>
</dbReference>
<dbReference type="GO" id="GO:0032259">
    <property type="term" value="P:methylation"/>
    <property type="evidence" value="ECO:0007669"/>
    <property type="project" value="UniProtKB-KW"/>
</dbReference>
<dbReference type="CDD" id="cd02440">
    <property type="entry name" value="AdoMet_MTases"/>
    <property type="match status" value="1"/>
</dbReference>
<dbReference type="InterPro" id="IPR009081">
    <property type="entry name" value="PP-bd_ACP"/>
</dbReference>
<feature type="compositionally biased region" description="Low complexity" evidence="9">
    <location>
        <begin position="2507"/>
        <end position="2518"/>
    </location>
</feature>
<dbReference type="SUPFAM" id="SSF53901">
    <property type="entry name" value="Thiolase-like"/>
    <property type="match status" value="1"/>
</dbReference>
<keyword evidence="2" id="KW-0597">Phosphoprotein</keyword>
<dbReference type="Gene3D" id="3.40.366.10">
    <property type="entry name" value="Malonyl-Coenzyme A Acyl Carrier Protein, domain 2"/>
    <property type="match status" value="1"/>
</dbReference>
<dbReference type="PROSITE" id="PS00455">
    <property type="entry name" value="AMP_BINDING"/>
    <property type="match status" value="1"/>
</dbReference>
<dbReference type="Gene3D" id="3.40.50.720">
    <property type="entry name" value="NAD(P)-binding Rossmann-like Domain"/>
    <property type="match status" value="2"/>
</dbReference>
<dbReference type="GO" id="GO:0006633">
    <property type="term" value="P:fatty acid biosynthetic process"/>
    <property type="evidence" value="ECO:0007669"/>
    <property type="project" value="InterPro"/>
</dbReference>
<dbReference type="GO" id="GO:0009403">
    <property type="term" value="P:toxin biosynthetic process"/>
    <property type="evidence" value="ECO:0007669"/>
    <property type="project" value="UniProtKB-ARBA"/>
</dbReference>
<feature type="active site" description="Proton acceptor; for dehydratase activity" evidence="8">
    <location>
        <position position="975"/>
    </location>
</feature>
<dbReference type="InterPro" id="IPR016039">
    <property type="entry name" value="Thiolase-like"/>
</dbReference>
<evidence type="ECO:0000313" key="14">
    <source>
        <dbReference type="Proteomes" id="UP001138500"/>
    </source>
</evidence>
<dbReference type="InterPro" id="IPR042104">
    <property type="entry name" value="PKS_dehydratase_sf"/>
</dbReference>
<dbReference type="PROSITE" id="PS52019">
    <property type="entry name" value="PKS_MFAS_DH"/>
    <property type="match status" value="1"/>
</dbReference>
<evidence type="ECO:0000256" key="6">
    <source>
        <dbReference type="ARBA" id="ARBA00022737"/>
    </source>
</evidence>
<dbReference type="InterPro" id="IPR018201">
    <property type="entry name" value="Ketoacyl_synth_AS"/>
</dbReference>
<dbReference type="SUPFAM" id="SSF56801">
    <property type="entry name" value="Acetyl-CoA synthetase-like"/>
    <property type="match status" value="1"/>
</dbReference>
<dbReference type="InterPro" id="IPR020841">
    <property type="entry name" value="PKS_Beta-ketoAc_synthase_dom"/>
</dbReference>
<dbReference type="SUPFAM" id="SSF52777">
    <property type="entry name" value="CoA-dependent acyltransferases"/>
    <property type="match status" value="2"/>
</dbReference>
<dbReference type="Pfam" id="PF02801">
    <property type="entry name" value="Ketoacyl-synt_C"/>
    <property type="match status" value="1"/>
</dbReference>
<keyword evidence="14" id="KW-1185">Reference proteome</keyword>
<dbReference type="EMBL" id="RIBY02000258">
    <property type="protein sequence ID" value="KAH9844660.1"/>
    <property type="molecule type" value="Genomic_DNA"/>
</dbReference>
<keyword evidence="3" id="KW-0436">Ligase</keyword>
<dbReference type="GO" id="GO:0031177">
    <property type="term" value="F:phosphopantetheine binding"/>
    <property type="evidence" value="ECO:0007669"/>
    <property type="project" value="InterPro"/>
</dbReference>
<dbReference type="InterPro" id="IPR020807">
    <property type="entry name" value="PKS_DH"/>
</dbReference>
<dbReference type="CDD" id="cd05930">
    <property type="entry name" value="A_NRPS"/>
    <property type="match status" value="1"/>
</dbReference>
<dbReference type="SMART" id="SM00826">
    <property type="entry name" value="PKS_DH"/>
    <property type="match status" value="1"/>
</dbReference>
<evidence type="ECO:0000256" key="8">
    <source>
        <dbReference type="PROSITE-ProRule" id="PRU01363"/>
    </source>
</evidence>
<feature type="domain" description="Ketosynthase family 3 (KS3)" evidence="11">
    <location>
        <begin position="5"/>
        <end position="438"/>
    </location>
</feature>
<sequence length="3962" mass="432343">MSRSAEPIAIIGSGCRFPGGASSPSKLWDLLERPRDVLVDFPPDRLNLGAFHDSNGEHHGKTDVCNKAYLIQEDIRHFDSTFFNVNPAEADAMDPQQRLALETVFESLETAGYTLQKIAGSLTAVYLGVMTSDYRDIQLRDPETINRYHPTGTTSSILSNRISYYFDLKGPSMTLDTACSSSLVALHLAVQSLRNGEASMAIAAGVNLIMDPAGYVSESKLHMLSPTSRSRMWDALADGYARGEGIASVVLKPLSQAIADGDHIECVVRETGINSDGRTPGITMPSSDSQAKLIRSTYKAAGLDPIVDRPQYFECHGTGTQAGDPVEAKAIYDSFFDSEDEAPGPDKLYCGSIKSVIGHTEGCAGLAGLLKASLALQTGIVPPNMLFNNLNPAIAPYYHRLLVPTDALPWPTVACGPRRASVNSFGFGGTNAHAILENYVPEIGSPGRLQKSQPTPGAAFVGPLLLSSETEASLRATVQHFADYIRGNPALDLEDLAHTTQVRRTAFAVRAPFAAASRDCLIEALERAVEIEKFVIKSPSTPSATERPALLGIFTGQGAQWAAMGRSMYLASDRYRQSIAACEQALQNIADAPTWSLTAELMLDDDKSRVGEAALSQPLCTATQIALVDVLKASGVQFDAVVGHSSGEISATYAAGYLSAADAVRIAYYRGLYARNISSRGRRGAMMAIGYGYEDAIAFLEKFSGRLSLAASNSPTSTTISGDYDAIEQAKAVLDELKVFARILNVDTAYHSHHMLSCADAYLEALRACGIKVHTVPNKKCVWISSVYGNAEMLEDEDSMQSLADQYWVDNMVKPVLFSEAIECALWRAGPFHLAVEVGPHPALKGPASQTIKKALASDLPYTGVLRRGEQDVSVFASGLGFIWAVVGPFVDFHGWRKAMFGPSVPRPMLYKGLPSYAWNHNKIHWKESRPSRRYRLAEKPPHELLGRRLGDDDDSNRRWRNILKLEELPWLSGHAFQGQPLFATSAYMAVAIEAAMEIAGNRPVRIIEIQDLTMPRGFTVPENHPGVETIFSVRRLHTDEKSAHFHGEFSFSTASSDAIADLEQRCSGSMKIEFGDSCLDALPPRPPTRSDLIEVEPEACYDQLLGVGLDYQGPFRGLKSVRRGLGYCAAQAAWNRDEWSIRNYVMHPGPLDVAFHCIIPALCSPLSGALWAPYLPVKVARLAVIPRMTYGSLSDDLQFDIDALITKSTKSTFEGDVHITDPSGRTGLVAEGLLLQRVKEGHPADDRPLFSKTIWDVDRLGSSDNLDGPAADSADIALAEDIERTALYYLEKLFGSLQETGVANWKWQHRAFHSAASHVLQQTRSNKHATAISAWLEDDEEQIMEIRRKHPNNVDLELMHAVGKSLHGVMTGDTQLLEVMLEDDMLSKFYTQGRIFAPLNKIIGQLMQNIAHKFPRADILEIGAGTGGTTASILNSVGDAYGHYLYTDVSAGFFENAKQRFAAESARLSYKILDIEQDPLSQGLQEGSQDIIIAANVLHATRNLHETLSHVRTLLKPGGFLLMMEVTGDTLENLLIMGGLPGWWLGIEEGRTRGPGINLTEWDALLQSTGFTGADKFVMDHPDDQKHACSVIVSQATDSTLSLLLDPMSHLDDMPLEKRLLIVGGSSLQTSRIVRAMEKSVSRFAEKVMVARTIDDLTERQLEEKTSVICLSDLDEPLFSRPVTQDRLSKLQALYSAASNFLWVTSDRLDGRPHANMSVGLGRALITELPHLNLQFLDLDNHRSQNDAGTIVEWFLKLSVFSANDSQQDSMLWCTELEVVLRDGRPSIPRVVLDKERNNRLNSSRRTINKSVMLRESAVDADHSGGGFCLKERSPWAKGMSPHPDTSQTLCVRQSISLPFANLRPIFLSSGHLEGSGQTALAISHAHGSRITLPTNHILVLEGEGNLSDGTLFATAVYLSALLAASVISREAPSEGTIVIYDAMPDLAQAILEVSGSKVVFAYPQSGHLDVRDGETIRLHARSSEFSVRGSLPRDTCYFVDFSTSPNDLIREHLTRMYPGVKFTPNMRAAEDLLEPAFKAARNSQLANEPTTNVAVQDLPSLGSSSSLYPNVVDWSQMDRPVNVDVEPINGAGLFSPEKTYVMIGLNSDLGRSICRWMVEHGARHIVIASRSANVGSAWLSEMEDLGASVKTFKMDVTSRQSVQALYDDIRANLPAIGGVCNGALVLQDQLFLDMKADALNEVFAPKVDGTLFLNEIFTDSSIDFFISFSSTSSIMGNAGQSNYNAASLFQAALAEQRRARGLPASVLTLGIVVDVGYIAQRGPRFLAKLNNIEYYVFISESDVHTIFAEAVAASKPCGSEDTVEIVSGIKPFAYNASTKRFPPWFRNPRFSHFVREVAEEDTDEGARNTNSTVQVRALMDNAASEDDAADALTAAFASKLESMLQMTAGSIKVDASLLDLGIDSLLAVEIRTWFLREAHVDIPVLMVLGGDSVRDIAAEAAKRYLSAKMADAGAQTASGDTETAADRRSQAVHPGSAPNSDTANSSTGSSRGRSMSPANEGAVTPLSDQSSSSSAVEPKPEIETVREEKLSFAQSRIWFLHRLSRDPTQFNSLSVYNLRGPLQVPRLRRALATVVGRHECLHSCFYTNAGSGDAVQAILKHPRDCFQHIVAHDQGVLEAEIELLKHHTWALGEGEGLRVVLVSRSAEDHSLLVGYHHMIMDGIGHFIFLQEVSAAYVGKRLAPVKIGFLDLCIEELRSLQQGRMDDHIHFWIEEMSPSPEVIDLLPFASVNTRPARDSFVNNESLRDLGSDLSSRIKRASRDLSVTPFYFHMAALQVLLHRLLGNSTVCIGTTDANRASSQSSIVGFFLNMLPVRLHMSRDDLFSDLVSRASQKHRNVQQHADLPFSVLLEKLRIERDPSHTPIFQIAINYRQGNQAEIPFGNAHLSVDSVAEAKSPYDIALTVTPAGDTSYVQLVTRADLYTPEATNKLANMYTTLLEQLSDNTQKSVNRYDLYTEQQKHAAIRLGRPRNVDFGWPMTLTEKIDSVVAEQTNAPAASDDKGNVSYTELQQQINSIAFAIAKRSNGRASRIAVICDPSIDGLASMLAVIRSGAAYVPLDGVLPDERLTAILKASAPELIICHNTTLSRARNIAGCIGLLNISSIAEASVGSIPNLEQHGRTTFILFTSGSTGTPKGIELSQIGIINYLASKANRLSLQREVVLQQSALGFDMCLAQTFHAIARGGTLVIAPQGSRGDPVALSNLMVASNVSMTIATPTEYLMLLRYGSNQLREHNSWQNACSGGEAVTSELKRLFSQLHKPPTLTDCYGPTEVSCCATMHTVNLDPDARDSERGLVGVANPNTSIYILDKDGQCLPIGMPGEIAIGGLGVALGYLDSELSAQKFVPNTFEDLNDAPPHWSRNLYKSGDRGVLRSDGVVQYIGRLDNDTTVKLRGLRVDLQDISTTMIQASNGSLVEAVVTLRGEPAILVAHVVLSPGTDSEDHDLKRWCSTLPLPRYMQPSVIVRVPSLPMSSNGKVDRRAISALPLPRNSSASDGVIQRPLSLVEGELKLLWANVLGSMDLSTAHLSVDSDFFEAGGTSMSLVKLQAAVRSSMGVDLSLQSLYKASTLGSMAAMISDCRDHLQPPSLDWATETTFPTDFDLPCIEGPPIRTTSQGLEVLLTGSTAFLGRAILASLLQHPEVTHVHCIAVDADRIASFARDYKKSQVSVYAGHLSDKNLGLDLPTFARLQKTVDRVVLAGAHGHCLNNYTSLRMPNVHSTHQMAMFALPRRIPVHYISSNRVTLLGSNIQNTALPPVSVASQLPPNDGGEGFTASKWASEVILENLTRRVQGGFPVTIHRPCALIGPDAPLEDALNALIRYSLTLRTVPNTSSLPIEGYLDFEKVEHVAADIVRAVLDSAAMERQAGIKFLHHSSGKRVRPHEFKAYMEREGGETFEEVDLETWIERAREEGLEELIASYLWAVVGRGETLVFPFMGGEV</sequence>
<dbReference type="Proteomes" id="UP001138500">
    <property type="component" value="Unassembled WGS sequence"/>
</dbReference>
<dbReference type="InterPro" id="IPR001227">
    <property type="entry name" value="Ac_transferase_dom_sf"/>
</dbReference>
<dbReference type="PANTHER" id="PTHR43775:SF20">
    <property type="entry name" value="HYBRID PKS-NRPS SYNTHETASE APDA"/>
    <property type="match status" value="1"/>
</dbReference>
<dbReference type="Gene3D" id="3.40.47.10">
    <property type="match status" value="1"/>
</dbReference>
<dbReference type="Gene3D" id="3.30.559.30">
    <property type="entry name" value="Nonribosomal peptide synthetase, condensation domain"/>
    <property type="match status" value="1"/>
</dbReference>
<dbReference type="InterPro" id="IPR016035">
    <property type="entry name" value="Acyl_Trfase/lysoPLipase"/>
</dbReference>
<accession>A0A9W7T059</accession>
<dbReference type="Gene3D" id="3.30.300.30">
    <property type="match status" value="1"/>
</dbReference>
<dbReference type="InterPro" id="IPR049551">
    <property type="entry name" value="PKS_DH_C"/>
</dbReference>
<dbReference type="InterPro" id="IPR013120">
    <property type="entry name" value="FAR_NAD-bd"/>
</dbReference>
<feature type="domain" description="Carrier" evidence="10">
    <location>
        <begin position="3525"/>
        <end position="3602"/>
    </location>
</feature>
<dbReference type="InterPro" id="IPR057326">
    <property type="entry name" value="KR_dom"/>
</dbReference>
<dbReference type="InterPro" id="IPR006162">
    <property type="entry name" value="Ppantetheine_attach_site"/>
</dbReference>
<evidence type="ECO:0000259" key="11">
    <source>
        <dbReference type="PROSITE" id="PS52004"/>
    </source>
</evidence>
<feature type="region of interest" description="N-terminal hotdog fold" evidence="8">
    <location>
        <begin position="943"/>
        <end position="1078"/>
    </location>
</feature>
<evidence type="ECO:0000259" key="10">
    <source>
        <dbReference type="PROSITE" id="PS50075"/>
    </source>
</evidence>
<reference evidence="13 14" key="2">
    <citation type="journal article" date="2021" name="Curr. Genet.">
        <title>Genetic response to nitrogen starvation in the aggressive Eucalyptus foliar pathogen Teratosphaeria destructans.</title>
        <authorList>
            <person name="Havenga M."/>
            <person name="Wingfield B.D."/>
            <person name="Wingfield M.J."/>
            <person name="Dreyer L.L."/>
            <person name="Roets F."/>
            <person name="Aylward J."/>
        </authorList>
    </citation>
    <scope>NUCLEOTIDE SEQUENCE [LARGE SCALE GENOMIC DNA]</scope>
    <source>
        <strain evidence="13">CMW44962</strain>
    </source>
</reference>
<dbReference type="SUPFAM" id="SSF52151">
    <property type="entry name" value="FabD/lysophospholipase-like"/>
    <property type="match status" value="1"/>
</dbReference>
<dbReference type="InterPro" id="IPR049552">
    <property type="entry name" value="PKS_DH_N"/>
</dbReference>
<dbReference type="CDD" id="cd19532">
    <property type="entry name" value="C_PKS-NRPS"/>
    <property type="match status" value="1"/>
</dbReference>
<dbReference type="InterPro" id="IPR036736">
    <property type="entry name" value="ACP-like_sf"/>
</dbReference>
<dbReference type="GO" id="GO:0004315">
    <property type="term" value="F:3-oxoacyl-[acyl-carrier-protein] synthase activity"/>
    <property type="evidence" value="ECO:0007669"/>
    <property type="project" value="InterPro"/>
</dbReference>
<dbReference type="InterPro" id="IPR014031">
    <property type="entry name" value="Ketoacyl_synth_C"/>
</dbReference>
<feature type="compositionally biased region" description="Polar residues" evidence="9">
    <location>
        <begin position="2528"/>
        <end position="2537"/>
    </location>
</feature>
<dbReference type="PROSITE" id="PS52004">
    <property type="entry name" value="KS3_2"/>
    <property type="match status" value="1"/>
</dbReference>
<dbReference type="Pfam" id="PF21089">
    <property type="entry name" value="PKS_DH_N"/>
    <property type="match status" value="1"/>
</dbReference>
<gene>
    <name evidence="13" type="ORF">Tdes44962_MAKER07196</name>
</gene>
<feature type="domain" description="PKS/mFAS DH" evidence="12">
    <location>
        <begin position="943"/>
        <end position="1245"/>
    </location>
</feature>
<dbReference type="InterPro" id="IPR000873">
    <property type="entry name" value="AMP-dep_synth/lig_dom"/>
</dbReference>
<dbReference type="Pfam" id="PF00668">
    <property type="entry name" value="Condensation"/>
    <property type="match status" value="1"/>
</dbReference>
<dbReference type="Pfam" id="PF00698">
    <property type="entry name" value="Acyl_transf_1"/>
    <property type="match status" value="1"/>
</dbReference>
<dbReference type="SMART" id="SM00825">
    <property type="entry name" value="PKS_KS"/>
    <property type="match status" value="1"/>
</dbReference>
<dbReference type="PROSITE" id="PS00012">
    <property type="entry name" value="PHOSPHOPANTETHEINE"/>
    <property type="match status" value="1"/>
</dbReference>
<evidence type="ECO:0000259" key="12">
    <source>
        <dbReference type="PROSITE" id="PS52019"/>
    </source>
</evidence>
<feature type="active site" description="Proton donor; for dehydratase activity" evidence="8">
    <location>
        <position position="1153"/>
    </location>
</feature>
<dbReference type="InterPro" id="IPR050091">
    <property type="entry name" value="PKS_NRPS_Biosynth_Enz"/>
</dbReference>
<organism evidence="13 14">
    <name type="scientific">Teratosphaeria destructans</name>
    <dbReference type="NCBI Taxonomy" id="418781"/>
    <lineage>
        <taxon>Eukaryota</taxon>
        <taxon>Fungi</taxon>
        <taxon>Dikarya</taxon>
        <taxon>Ascomycota</taxon>
        <taxon>Pezizomycotina</taxon>
        <taxon>Dothideomycetes</taxon>
        <taxon>Dothideomycetidae</taxon>
        <taxon>Mycosphaerellales</taxon>
        <taxon>Teratosphaeriaceae</taxon>
        <taxon>Teratosphaeria</taxon>
    </lineage>
</organism>
<dbReference type="SUPFAM" id="SSF55048">
    <property type="entry name" value="Probable ACP-binding domain of malonyl-CoA ACP transacylase"/>
    <property type="match status" value="1"/>
</dbReference>
<evidence type="ECO:0000313" key="13">
    <source>
        <dbReference type="EMBL" id="KAH9844660.1"/>
    </source>
</evidence>
<dbReference type="InterPro" id="IPR020845">
    <property type="entry name" value="AMP-binding_CS"/>
</dbReference>
<dbReference type="InterPro" id="IPR045851">
    <property type="entry name" value="AMP-bd_C_sf"/>
</dbReference>
<evidence type="ECO:0000256" key="9">
    <source>
        <dbReference type="SAM" id="MobiDB-lite"/>
    </source>
</evidence>
<feature type="domain" description="Carrier" evidence="10">
    <location>
        <begin position="2389"/>
        <end position="2466"/>
    </location>
</feature>
<name>A0A9W7T059_9PEZI</name>
<feature type="region of interest" description="C-terminal hotdog fold" evidence="8">
    <location>
        <begin position="1093"/>
        <end position="1245"/>
    </location>
</feature>
<dbReference type="InterPro" id="IPR001242">
    <property type="entry name" value="Condensation_dom"/>
</dbReference>
<evidence type="ECO:0000256" key="1">
    <source>
        <dbReference type="ARBA" id="ARBA00022450"/>
    </source>
</evidence>
<keyword evidence="6" id="KW-0677">Repeat</keyword>
<dbReference type="Pfam" id="PF00550">
    <property type="entry name" value="PP-binding"/>
    <property type="match status" value="2"/>
</dbReference>
<dbReference type="GO" id="GO:0016874">
    <property type="term" value="F:ligase activity"/>
    <property type="evidence" value="ECO:0007669"/>
    <property type="project" value="UniProtKB-KW"/>
</dbReference>
<dbReference type="InterPro" id="IPR023213">
    <property type="entry name" value="CAT-like_dom_sf"/>
</dbReference>
<dbReference type="OrthoDB" id="329835at2759"/>
<dbReference type="Pfam" id="PF14765">
    <property type="entry name" value="PS-DH"/>
    <property type="match status" value="1"/>
</dbReference>
<dbReference type="Gene3D" id="3.10.129.110">
    <property type="entry name" value="Polyketide synthase dehydratase"/>
    <property type="match status" value="1"/>
</dbReference>
<dbReference type="Pfam" id="PF08659">
    <property type="entry name" value="KR"/>
    <property type="match status" value="1"/>
</dbReference>
<dbReference type="InterPro" id="IPR013968">
    <property type="entry name" value="PKS_KR"/>
</dbReference>
<dbReference type="InterPro" id="IPR016036">
    <property type="entry name" value="Malonyl_transacylase_ACP-bd"/>
</dbReference>
<dbReference type="InterPro" id="IPR014030">
    <property type="entry name" value="Ketoacyl_synth_N"/>
</dbReference>
<evidence type="ECO:0000256" key="4">
    <source>
        <dbReference type="ARBA" id="ARBA00022603"/>
    </source>
</evidence>
<dbReference type="InterPro" id="IPR020806">
    <property type="entry name" value="PKS_PP-bd"/>
</dbReference>
<dbReference type="SUPFAM" id="SSF47336">
    <property type="entry name" value="ACP-like"/>
    <property type="match status" value="2"/>
</dbReference>
<proteinExistence type="predicted"/>
<dbReference type="Pfam" id="PF08242">
    <property type="entry name" value="Methyltransf_12"/>
    <property type="match status" value="1"/>
</dbReference>
<dbReference type="GO" id="GO:0004312">
    <property type="term" value="F:fatty acid synthase activity"/>
    <property type="evidence" value="ECO:0007669"/>
    <property type="project" value="TreeGrafter"/>
</dbReference>
<dbReference type="Gene3D" id="3.40.50.150">
    <property type="entry name" value="Vaccinia Virus protein VP39"/>
    <property type="match status" value="1"/>
</dbReference>
<dbReference type="Pfam" id="PF00501">
    <property type="entry name" value="AMP-binding"/>
    <property type="match status" value="1"/>
</dbReference>
<dbReference type="Gene3D" id="3.40.50.12780">
    <property type="entry name" value="N-terminal domain of ligase-like"/>
    <property type="match status" value="1"/>
</dbReference>
<dbReference type="InterPro" id="IPR042099">
    <property type="entry name" value="ANL_N_sf"/>
</dbReference>
<dbReference type="SUPFAM" id="SSF51735">
    <property type="entry name" value="NAD(P)-binding Rossmann-fold domains"/>
    <property type="match status" value="2"/>
</dbReference>
<dbReference type="SMART" id="SM00827">
    <property type="entry name" value="PKS_AT"/>
    <property type="match status" value="1"/>
</dbReference>